<dbReference type="EMBL" id="QRGP01000001">
    <property type="protein sequence ID" value="RDV07361.1"/>
    <property type="molecule type" value="Genomic_DNA"/>
</dbReference>
<evidence type="ECO:0000256" key="5">
    <source>
        <dbReference type="ARBA" id="ARBA00022448"/>
    </source>
</evidence>
<feature type="transmembrane region" description="Helical" evidence="13">
    <location>
        <begin position="20"/>
        <end position="38"/>
    </location>
</feature>
<keyword evidence="7 12" id="KW-0997">Cell inner membrane</keyword>
<dbReference type="GO" id="GO:0017004">
    <property type="term" value="P:cytochrome complex assembly"/>
    <property type="evidence" value="ECO:0007669"/>
    <property type="project" value="UniProtKB-KW"/>
</dbReference>
<comment type="subcellular location">
    <subcellularLocation>
        <location evidence="2">Cell inner membrane</location>
        <topology evidence="2">Multi-pass membrane protein</topology>
    </subcellularLocation>
</comment>
<dbReference type="Proteomes" id="UP000263833">
    <property type="component" value="Unassembled WGS sequence"/>
</dbReference>
<proteinExistence type="inferred from homology"/>
<dbReference type="PRINTS" id="PR01414">
    <property type="entry name" value="CCMBBIOGNSIS"/>
</dbReference>
<keyword evidence="8 13" id="KW-0812">Transmembrane</keyword>
<evidence type="ECO:0000256" key="9">
    <source>
        <dbReference type="ARBA" id="ARBA00022748"/>
    </source>
</evidence>
<organism evidence="14 15">
    <name type="scientific">Sphingorhabdus pulchriflava</name>
    <dbReference type="NCBI Taxonomy" id="2292257"/>
    <lineage>
        <taxon>Bacteria</taxon>
        <taxon>Pseudomonadati</taxon>
        <taxon>Pseudomonadota</taxon>
        <taxon>Alphaproteobacteria</taxon>
        <taxon>Sphingomonadales</taxon>
        <taxon>Sphingomonadaceae</taxon>
        <taxon>Sphingorhabdus</taxon>
    </lineage>
</organism>
<dbReference type="RefSeq" id="WP_115548905.1">
    <property type="nucleotide sequence ID" value="NZ_QRGP01000001.1"/>
</dbReference>
<keyword evidence="9 12" id="KW-0201">Cytochrome c-type biogenesis</keyword>
<dbReference type="PIRSF" id="PIRSF002764">
    <property type="entry name" value="CcmB"/>
    <property type="match status" value="1"/>
</dbReference>
<feature type="transmembrane region" description="Helical" evidence="13">
    <location>
        <begin position="190"/>
        <end position="210"/>
    </location>
</feature>
<feature type="transmembrane region" description="Helical" evidence="13">
    <location>
        <begin position="128"/>
        <end position="150"/>
    </location>
</feature>
<evidence type="ECO:0000256" key="7">
    <source>
        <dbReference type="ARBA" id="ARBA00022519"/>
    </source>
</evidence>
<keyword evidence="5 12" id="KW-0813">Transport</keyword>
<dbReference type="GO" id="GO:1903607">
    <property type="term" value="P:cytochrome c biosynthetic process"/>
    <property type="evidence" value="ECO:0007669"/>
    <property type="project" value="TreeGrafter"/>
</dbReference>
<dbReference type="Pfam" id="PF03379">
    <property type="entry name" value="CcmB"/>
    <property type="match status" value="1"/>
</dbReference>
<accession>A0A371BJ30</accession>
<sequence length="215" mass="21852">MNGFASIAWREVRIAWTGGGLWLPIVFYLAVATLFPFVTGPDKALLARVGGSILWIAALLASLLPIERLVLPDRQSGVLDQLVLRGWADEWIAAAKIAGHIVGFGIPLLLATPVAIALLGVPDAQAKTLIIGLALTLPAFAGLGVTIAALTAGLNGASALGGLLLVPLAIPILIFGAGTLGDSANNALQLLAATSLAMTALSPFAAGAALRAARD</sequence>
<evidence type="ECO:0000256" key="2">
    <source>
        <dbReference type="ARBA" id="ARBA00004429"/>
    </source>
</evidence>
<feature type="transmembrane region" description="Helical" evidence="13">
    <location>
        <begin position="97"/>
        <end position="121"/>
    </location>
</feature>
<feature type="transmembrane region" description="Helical" evidence="13">
    <location>
        <begin position="45"/>
        <end position="66"/>
    </location>
</feature>
<gene>
    <name evidence="14" type="ORF">DXH95_08390</name>
</gene>
<evidence type="ECO:0000256" key="6">
    <source>
        <dbReference type="ARBA" id="ARBA00022475"/>
    </source>
</evidence>
<evidence type="ECO:0000256" key="1">
    <source>
        <dbReference type="ARBA" id="ARBA00002442"/>
    </source>
</evidence>
<evidence type="ECO:0000256" key="3">
    <source>
        <dbReference type="ARBA" id="ARBA00010544"/>
    </source>
</evidence>
<keyword evidence="11 12" id="KW-0472">Membrane</keyword>
<dbReference type="InterPro" id="IPR026031">
    <property type="entry name" value="Cyt_c_CcmB_bac"/>
</dbReference>
<evidence type="ECO:0000256" key="10">
    <source>
        <dbReference type="ARBA" id="ARBA00022989"/>
    </source>
</evidence>
<evidence type="ECO:0000256" key="11">
    <source>
        <dbReference type="ARBA" id="ARBA00023136"/>
    </source>
</evidence>
<evidence type="ECO:0000256" key="12">
    <source>
        <dbReference type="PIRNR" id="PIRNR002764"/>
    </source>
</evidence>
<evidence type="ECO:0000256" key="13">
    <source>
        <dbReference type="SAM" id="Phobius"/>
    </source>
</evidence>
<dbReference type="GO" id="GO:0005886">
    <property type="term" value="C:plasma membrane"/>
    <property type="evidence" value="ECO:0007669"/>
    <property type="project" value="UniProtKB-SubCell"/>
</dbReference>
<comment type="caution">
    <text evidence="14">The sequence shown here is derived from an EMBL/GenBank/DDBJ whole genome shotgun (WGS) entry which is preliminary data.</text>
</comment>
<reference evidence="15" key="1">
    <citation type="submission" date="2018-08" db="EMBL/GenBank/DDBJ databases">
        <authorList>
            <person name="Kim S.-J."/>
            <person name="Jung G.-Y."/>
        </authorList>
    </citation>
    <scope>NUCLEOTIDE SEQUENCE [LARGE SCALE GENOMIC DNA]</scope>
    <source>
        <strain evidence="15">GY_G</strain>
    </source>
</reference>
<dbReference type="AlphaFoldDB" id="A0A371BJ30"/>
<dbReference type="InterPro" id="IPR003544">
    <property type="entry name" value="Cyt_c_biogenesis_CcmB"/>
</dbReference>
<evidence type="ECO:0000256" key="4">
    <source>
        <dbReference type="ARBA" id="ARBA00016452"/>
    </source>
</evidence>
<evidence type="ECO:0000256" key="8">
    <source>
        <dbReference type="ARBA" id="ARBA00022692"/>
    </source>
</evidence>
<keyword evidence="15" id="KW-1185">Reference proteome</keyword>
<comment type="function">
    <text evidence="1 12">Required for the export of heme to the periplasm for the biogenesis of c-type cytochromes.</text>
</comment>
<dbReference type="PANTHER" id="PTHR30070:SF1">
    <property type="entry name" value="CYTOCHROME C BIOGENESIS B-RELATED"/>
    <property type="match status" value="1"/>
</dbReference>
<name>A0A371BJ30_9SPHN</name>
<evidence type="ECO:0000313" key="15">
    <source>
        <dbReference type="Proteomes" id="UP000263833"/>
    </source>
</evidence>
<keyword evidence="6 12" id="KW-1003">Cell membrane</keyword>
<comment type="similarity">
    <text evidence="3 12">Belongs to the CcmB/CycW/HelB family.</text>
</comment>
<dbReference type="GO" id="GO:0015232">
    <property type="term" value="F:heme transmembrane transporter activity"/>
    <property type="evidence" value="ECO:0007669"/>
    <property type="project" value="InterPro"/>
</dbReference>
<dbReference type="PANTHER" id="PTHR30070">
    <property type="entry name" value="HEME EXPORTER PROTEIN B"/>
    <property type="match status" value="1"/>
</dbReference>
<evidence type="ECO:0000313" key="14">
    <source>
        <dbReference type="EMBL" id="RDV07361.1"/>
    </source>
</evidence>
<protein>
    <recommendedName>
        <fullName evidence="4 12">Heme exporter protein B</fullName>
    </recommendedName>
</protein>
<feature type="transmembrane region" description="Helical" evidence="13">
    <location>
        <begin position="156"/>
        <end position="178"/>
    </location>
</feature>
<dbReference type="OrthoDB" id="9812915at2"/>
<keyword evidence="10 13" id="KW-1133">Transmembrane helix</keyword>